<dbReference type="SUPFAM" id="SSF81383">
    <property type="entry name" value="F-box domain"/>
    <property type="match status" value="1"/>
</dbReference>
<dbReference type="Pfam" id="PF12937">
    <property type="entry name" value="F-box-like"/>
    <property type="match status" value="1"/>
</dbReference>
<accession>A0AAD6SZM9</accession>
<organism evidence="2 3">
    <name type="scientific">Mycena alexandri</name>
    <dbReference type="NCBI Taxonomy" id="1745969"/>
    <lineage>
        <taxon>Eukaryota</taxon>
        <taxon>Fungi</taxon>
        <taxon>Dikarya</taxon>
        <taxon>Basidiomycota</taxon>
        <taxon>Agaricomycotina</taxon>
        <taxon>Agaricomycetes</taxon>
        <taxon>Agaricomycetidae</taxon>
        <taxon>Agaricales</taxon>
        <taxon>Marasmiineae</taxon>
        <taxon>Mycenaceae</taxon>
        <taxon>Mycena</taxon>
    </lineage>
</organism>
<keyword evidence="3" id="KW-1185">Reference proteome</keyword>
<protein>
    <recommendedName>
        <fullName evidence="1">F-box domain-containing protein</fullName>
    </recommendedName>
</protein>
<dbReference type="AlphaFoldDB" id="A0AAD6SZM9"/>
<dbReference type="EMBL" id="JARJCM010000042">
    <property type="protein sequence ID" value="KAJ7036614.1"/>
    <property type="molecule type" value="Genomic_DNA"/>
</dbReference>
<evidence type="ECO:0000313" key="3">
    <source>
        <dbReference type="Proteomes" id="UP001218188"/>
    </source>
</evidence>
<evidence type="ECO:0000259" key="1">
    <source>
        <dbReference type="Pfam" id="PF12937"/>
    </source>
</evidence>
<dbReference type="Gene3D" id="1.20.1280.50">
    <property type="match status" value="1"/>
</dbReference>
<dbReference type="InterPro" id="IPR001810">
    <property type="entry name" value="F-box_dom"/>
</dbReference>
<evidence type="ECO:0000313" key="2">
    <source>
        <dbReference type="EMBL" id="KAJ7036614.1"/>
    </source>
</evidence>
<feature type="domain" description="F-box" evidence="1">
    <location>
        <begin position="20"/>
        <end position="72"/>
    </location>
</feature>
<dbReference type="Proteomes" id="UP001218188">
    <property type="component" value="Unassembled WGS sequence"/>
</dbReference>
<comment type="caution">
    <text evidence="2">The sequence shown here is derived from an EMBL/GenBank/DDBJ whole genome shotgun (WGS) entry which is preliminary data.</text>
</comment>
<name>A0AAD6SZM9_9AGAR</name>
<gene>
    <name evidence="2" type="ORF">C8F04DRAFT_1095119</name>
</gene>
<sequence length="459" mass="51907">MDHERAETSEGGHMRLAAPILALPPEILAEIFVHCLPGSPDPQDAPYLLCHVCRQFREVAVSTPRLWSSLCVSFNDAKRYLDFCRNGVEIWLSRARSLPLSLTLSDDWDRDLFSYPHPEDTLLPAVIELSEQWRSLTLEGSFWANLLQSGSLSGKVSLLEELFITGYKDVILNEAPKLRVLSLDSYSHAEIQVPWHQLTTLDVRYVNISSCVKILHNSTNLSQASFTLYTTFDDEHSPLPAFNCRHARVRRLVLGVSGSNDRAIPLFLLGCLKTPALNDLTVTLGWLQPLRVAISPLLSFLSQPTLRLHTLALSLPHTTTMMEDLTECLKLAHYLVDFKFHCPYLTDIDILFVQLTGSVDFLPRLEHVHLVFSRNPPDLTTSVVEMLSWRWAALGITRLQSFELLHYAIYSSGGENLYGSQPTAFLDLLRSESEFRRLEGEGMLLAARETEDSDVSWLF</sequence>
<dbReference type="InterPro" id="IPR036047">
    <property type="entry name" value="F-box-like_dom_sf"/>
</dbReference>
<proteinExistence type="predicted"/>
<reference evidence="2" key="1">
    <citation type="submission" date="2023-03" db="EMBL/GenBank/DDBJ databases">
        <title>Massive genome expansion in bonnet fungi (Mycena s.s.) driven by repeated elements and novel gene families across ecological guilds.</title>
        <authorList>
            <consortium name="Lawrence Berkeley National Laboratory"/>
            <person name="Harder C.B."/>
            <person name="Miyauchi S."/>
            <person name="Viragh M."/>
            <person name="Kuo A."/>
            <person name="Thoen E."/>
            <person name="Andreopoulos B."/>
            <person name="Lu D."/>
            <person name="Skrede I."/>
            <person name="Drula E."/>
            <person name="Henrissat B."/>
            <person name="Morin E."/>
            <person name="Kohler A."/>
            <person name="Barry K."/>
            <person name="LaButti K."/>
            <person name="Morin E."/>
            <person name="Salamov A."/>
            <person name="Lipzen A."/>
            <person name="Mereny Z."/>
            <person name="Hegedus B."/>
            <person name="Baldrian P."/>
            <person name="Stursova M."/>
            <person name="Weitz H."/>
            <person name="Taylor A."/>
            <person name="Grigoriev I.V."/>
            <person name="Nagy L.G."/>
            <person name="Martin F."/>
            <person name="Kauserud H."/>
        </authorList>
    </citation>
    <scope>NUCLEOTIDE SEQUENCE</scope>
    <source>
        <strain evidence="2">CBHHK200</strain>
    </source>
</reference>